<dbReference type="Gene3D" id="2.30.30.100">
    <property type="match status" value="1"/>
</dbReference>
<dbReference type="Pfam" id="PF11095">
    <property type="entry name" value="Gemin7"/>
    <property type="match status" value="1"/>
</dbReference>
<dbReference type="GO" id="GO:0000387">
    <property type="term" value="P:spliceosomal snRNP assembly"/>
    <property type="evidence" value="ECO:0007669"/>
    <property type="project" value="TreeGrafter"/>
</dbReference>
<dbReference type="OrthoDB" id="70763at2759"/>
<name>L1IM93_GUITC</name>
<sequence>MFHFLKNARDWEVHLSCYENSRVQGKFQSMDANQDQIVLCSLQTPIGKYPNAIVRASDVVAMDFTPSTTPALP</sequence>
<dbReference type="EnsemblProtists" id="EKX37361">
    <property type="protein sequence ID" value="EKX37361"/>
    <property type="gene ID" value="GUITHDRAFT_154985"/>
</dbReference>
<dbReference type="RefSeq" id="XP_005824341.1">
    <property type="nucleotide sequence ID" value="XM_005824284.1"/>
</dbReference>
<dbReference type="AlphaFoldDB" id="L1IM93"/>
<accession>L1IM93</accession>
<keyword evidence="3" id="KW-1185">Reference proteome</keyword>
<evidence type="ECO:0000313" key="3">
    <source>
        <dbReference type="Proteomes" id="UP000011087"/>
    </source>
</evidence>
<dbReference type="Proteomes" id="UP000011087">
    <property type="component" value="Unassembled WGS sequence"/>
</dbReference>
<dbReference type="KEGG" id="gtt:GUITHDRAFT_154985"/>
<evidence type="ECO:0000313" key="2">
    <source>
        <dbReference type="EnsemblProtists" id="EKX37361"/>
    </source>
</evidence>
<dbReference type="EMBL" id="JH993060">
    <property type="protein sequence ID" value="EKX37361.1"/>
    <property type="molecule type" value="Genomic_DNA"/>
</dbReference>
<dbReference type="HOGENOM" id="CLU_2710088_0_0_1"/>
<dbReference type="GO" id="GO:0034719">
    <property type="term" value="C:SMN-Sm protein complex"/>
    <property type="evidence" value="ECO:0007669"/>
    <property type="project" value="InterPro"/>
</dbReference>
<evidence type="ECO:0000313" key="1">
    <source>
        <dbReference type="EMBL" id="EKX37361.1"/>
    </source>
</evidence>
<gene>
    <name evidence="1" type="ORF">GUITHDRAFT_154985</name>
</gene>
<proteinExistence type="predicted"/>
<organism evidence="1">
    <name type="scientific">Guillardia theta (strain CCMP2712)</name>
    <name type="common">Cryptophyte</name>
    <dbReference type="NCBI Taxonomy" id="905079"/>
    <lineage>
        <taxon>Eukaryota</taxon>
        <taxon>Cryptophyceae</taxon>
        <taxon>Pyrenomonadales</taxon>
        <taxon>Geminigeraceae</taxon>
        <taxon>Guillardia</taxon>
    </lineage>
</organism>
<dbReference type="PANTHER" id="PTHR14679:SF1">
    <property type="entry name" value="GEM-ASSOCIATED PROTEIN 7"/>
    <property type="match status" value="1"/>
</dbReference>
<reference evidence="2" key="3">
    <citation type="submission" date="2015-06" db="UniProtKB">
        <authorList>
            <consortium name="EnsemblProtists"/>
        </authorList>
    </citation>
    <scope>IDENTIFICATION</scope>
</reference>
<reference evidence="1 3" key="1">
    <citation type="journal article" date="2012" name="Nature">
        <title>Algal genomes reveal evolutionary mosaicism and the fate of nucleomorphs.</title>
        <authorList>
            <consortium name="DOE Joint Genome Institute"/>
            <person name="Curtis B.A."/>
            <person name="Tanifuji G."/>
            <person name="Burki F."/>
            <person name="Gruber A."/>
            <person name="Irimia M."/>
            <person name="Maruyama S."/>
            <person name="Arias M.C."/>
            <person name="Ball S.G."/>
            <person name="Gile G.H."/>
            <person name="Hirakawa Y."/>
            <person name="Hopkins J.F."/>
            <person name="Kuo A."/>
            <person name="Rensing S.A."/>
            <person name="Schmutz J."/>
            <person name="Symeonidi A."/>
            <person name="Elias M."/>
            <person name="Eveleigh R.J."/>
            <person name="Herman E.K."/>
            <person name="Klute M.J."/>
            <person name="Nakayama T."/>
            <person name="Obornik M."/>
            <person name="Reyes-Prieto A."/>
            <person name="Armbrust E.V."/>
            <person name="Aves S.J."/>
            <person name="Beiko R.G."/>
            <person name="Coutinho P."/>
            <person name="Dacks J.B."/>
            <person name="Durnford D.G."/>
            <person name="Fast N.M."/>
            <person name="Green B.R."/>
            <person name="Grisdale C.J."/>
            <person name="Hempel F."/>
            <person name="Henrissat B."/>
            <person name="Hoppner M.P."/>
            <person name="Ishida K."/>
            <person name="Kim E."/>
            <person name="Koreny L."/>
            <person name="Kroth P.G."/>
            <person name="Liu Y."/>
            <person name="Malik S.B."/>
            <person name="Maier U.G."/>
            <person name="McRose D."/>
            <person name="Mock T."/>
            <person name="Neilson J.A."/>
            <person name="Onodera N.T."/>
            <person name="Poole A.M."/>
            <person name="Pritham E.J."/>
            <person name="Richards T.A."/>
            <person name="Rocap G."/>
            <person name="Roy S.W."/>
            <person name="Sarai C."/>
            <person name="Schaack S."/>
            <person name="Shirato S."/>
            <person name="Slamovits C.H."/>
            <person name="Spencer D.F."/>
            <person name="Suzuki S."/>
            <person name="Worden A.Z."/>
            <person name="Zauner S."/>
            <person name="Barry K."/>
            <person name="Bell C."/>
            <person name="Bharti A.K."/>
            <person name="Crow J.A."/>
            <person name="Grimwood J."/>
            <person name="Kramer R."/>
            <person name="Lindquist E."/>
            <person name="Lucas S."/>
            <person name="Salamov A."/>
            <person name="McFadden G.I."/>
            <person name="Lane C.E."/>
            <person name="Keeling P.J."/>
            <person name="Gray M.W."/>
            <person name="Grigoriev I.V."/>
            <person name="Archibald J.M."/>
        </authorList>
    </citation>
    <scope>NUCLEOTIDE SEQUENCE</scope>
    <source>
        <strain evidence="1 3">CCMP2712</strain>
    </source>
</reference>
<dbReference type="InterPro" id="IPR020338">
    <property type="entry name" value="SMN_gemin7"/>
</dbReference>
<reference evidence="3" key="2">
    <citation type="submission" date="2012-11" db="EMBL/GenBank/DDBJ databases">
        <authorList>
            <person name="Kuo A."/>
            <person name="Curtis B.A."/>
            <person name="Tanifuji G."/>
            <person name="Burki F."/>
            <person name="Gruber A."/>
            <person name="Irimia M."/>
            <person name="Maruyama S."/>
            <person name="Arias M.C."/>
            <person name="Ball S.G."/>
            <person name="Gile G.H."/>
            <person name="Hirakawa Y."/>
            <person name="Hopkins J.F."/>
            <person name="Rensing S.A."/>
            <person name="Schmutz J."/>
            <person name="Symeonidi A."/>
            <person name="Elias M."/>
            <person name="Eveleigh R.J."/>
            <person name="Herman E.K."/>
            <person name="Klute M.J."/>
            <person name="Nakayama T."/>
            <person name="Obornik M."/>
            <person name="Reyes-Prieto A."/>
            <person name="Armbrust E.V."/>
            <person name="Aves S.J."/>
            <person name="Beiko R.G."/>
            <person name="Coutinho P."/>
            <person name="Dacks J.B."/>
            <person name="Durnford D.G."/>
            <person name="Fast N.M."/>
            <person name="Green B.R."/>
            <person name="Grisdale C."/>
            <person name="Hempe F."/>
            <person name="Henrissat B."/>
            <person name="Hoppner M.P."/>
            <person name="Ishida K.-I."/>
            <person name="Kim E."/>
            <person name="Koreny L."/>
            <person name="Kroth P.G."/>
            <person name="Liu Y."/>
            <person name="Malik S.-B."/>
            <person name="Maier U.G."/>
            <person name="McRose D."/>
            <person name="Mock T."/>
            <person name="Neilson J.A."/>
            <person name="Onodera N.T."/>
            <person name="Poole A.M."/>
            <person name="Pritham E.J."/>
            <person name="Richards T.A."/>
            <person name="Rocap G."/>
            <person name="Roy S.W."/>
            <person name="Sarai C."/>
            <person name="Schaack S."/>
            <person name="Shirato S."/>
            <person name="Slamovits C.H."/>
            <person name="Spencer D.F."/>
            <person name="Suzuki S."/>
            <person name="Worden A.Z."/>
            <person name="Zauner S."/>
            <person name="Barry K."/>
            <person name="Bell C."/>
            <person name="Bharti A.K."/>
            <person name="Crow J.A."/>
            <person name="Grimwood J."/>
            <person name="Kramer R."/>
            <person name="Lindquist E."/>
            <person name="Lucas S."/>
            <person name="Salamov A."/>
            <person name="McFadden G.I."/>
            <person name="Lane C.E."/>
            <person name="Keeling P.J."/>
            <person name="Gray M.W."/>
            <person name="Grigoriev I.V."/>
            <person name="Archibald J.M."/>
        </authorList>
    </citation>
    <scope>NUCLEOTIDE SEQUENCE</scope>
    <source>
        <strain evidence="3">CCMP2712</strain>
    </source>
</reference>
<dbReference type="PaxDb" id="55529-EKX37361"/>
<dbReference type="GeneID" id="17294124"/>
<evidence type="ECO:0008006" key="4">
    <source>
        <dbReference type="Google" id="ProtNLM"/>
    </source>
</evidence>
<protein>
    <recommendedName>
        <fullName evidence="4">LSM domain-containing protein</fullName>
    </recommendedName>
</protein>
<dbReference type="PANTHER" id="PTHR14679">
    <property type="entry name" value="GEM-ASSOCIATED PROTEIN 7"/>
    <property type="match status" value="1"/>
</dbReference>